<evidence type="ECO:0000313" key="3">
    <source>
        <dbReference type="Proteomes" id="UP000237105"/>
    </source>
</evidence>
<gene>
    <name evidence="2" type="ORF">PanWU01x14_283140</name>
</gene>
<proteinExistence type="predicted"/>
<keyword evidence="2" id="KW-0808">Transferase</keyword>
<comment type="caution">
    <text evidence="2">The sequence shown here is derived from an EMBL/GenBank/DDBJ whole genome shotgun (WGS) entry which is preliminary data.</text>
</comment>
<reference evidence="3" key="1">
    <citation type="submission" date="2016-06" db="EMBL/GenBank/DDBJ databases">
        <title>Parallel loss of symbiosis genes in relatives of nitrogen-fixing non-legume Parasponia.</title>
        <authorList>
            <person name="Van Velzen R."/>
            <person name="Holmer R."/>
            <person name="Bu F."/>
            <person name="Rutten L."/>
            <person name="Van Zeijl A."/>
            <person name="Liu W."/>
            <person name="Santuari L."/>
            <person name="Cao Q."/>
            <person name="Sharma T."/>
            <person name="Shen D."/>
            <person name="Roswanjaya Y."/>
            <person name="Wardhani T."/>
            <person name="Kalhor M.S."/>
            <person name="Jansen J."/>
            <person name="Van den Hoogen J."/>
            <person name="Gungor B."/>
            <person name="Hartog M."/>
            <person name="Hontelez J."/>
            <person name="Verver J."/>
            <person name="Yang W.-C."/>
            <person name="Schijlen E."/>
            <person name="Repin R."/>
            <person name="Schilthuizen M."/>
            <person name="Schranz E."/>
            <person name="Heidstra R."/>
            <person name="Miyata K."/>
            <person name="Fedorova E."/>
            <person name="Kohlen W."/>
            <person name="Bisseling T."/>
            <person name="Smit S."/>
            <person name="Geurts R."/>
        </authorList>
    </citation>
    <scope>NUCLEOTIDE SEQUENCE [LARGE SCALE GENOMIC DNA]</scope>
    <source>
        <strain evidence="3">cv. WU1-14</strain>
    </source>
</reference>
<keyword evidence="3" id="KW-1185">Reference proteome</keyword>
<dbReference type="GO" id="GO:0035251">
    <property type="term" value="F:UDP-glucosyltransferase activity"/>
    <property type="evidence" value="ECO:0007669"/>
    <property type="project" value="InterPro"/>
</dbReference>
<evidence type="ECO:0000313" key="2">
    <source>
        <dbReference type="EMBL" id="PON42262.1"/>
    </source>
</evidence>
<dbReference type="InterPro" id="IPR050481">
    <property type="entry name" value="UDP-glycosyltransf_plant"/>
</dbReference>
<name>A0A2P5B0E8_PARAD</name>
<dbReference type="EMBL" id="JXTB01000395">
    <property type="protein sequence ID" value="PON42262.1"/>
    <property type="molecule type" value="Genomic_DNA"/>
</dbReference>
<dbReference type="SUPFAM" id="SSF53756">
    <property type="entry name" value="UDP-Glycosyltransferase/glycogen phosphorylase"/>
    <property type="match status" value="1"/>
</dbReference>
<dbReference type="Proteomes" id="UP000237105">
    <property type="component" value="Unassembled WGS sequence"/>
</dbReference>
<dbReference type="STRING" id="3476.A0A2P5B0E8"/>
<dbReference type="AlphaFoldDB" id="A0A2P5B0E8"/>
<accession>A0A2P5B0E8</accession>
<dbReference type="OrthoDB" id="5835829at2759"/>
<dbReference type="PANTHER" id="PTHR48048">
    <property type="entry name" value="GLYCOSYLTRANSFERASE"/>
    <property type="match status" value="1"/>
</dbReference>
<dbReference type="PANTHER" id="PTHR48048:SF81">
    <property type="entry name" value="GLYCOSYLTRANSFERASE"/>
    <property type="match status" value="1"/>
</dbReference>
<keyword evidence="1" id="KW-0328">Glycosyltransferase</keyword>
<protein>
    <submittedName>
        <fullName evidence="2">UDP-glucuronosyl/UDP-glucosyltransferase</fullName>
    </submittedName>
</protein>
<evidence type="ECO:0000256" key="1">
    <source>
        <dbReference type="ARBA" id="ARBA00022676"/>
    </source>
</evidence>
<sequence>MFTTAMIDVAKELGLPCYLFWASPATFLGLMIDLPILDRQLTTAEFTDSEAELSVRGFANSDPMRVPPTVVLNGGEGHSWFLNNARRYKETKGIVLNTFQELDPLCSTRDLDLPRVYTIGPVLDLNRPAQ</sequence>
<dbReference type="Gene3D" id="3.40.50.2000">
    <property type="entry name" value="Glycogen Phosphorylase B"/>
    <property type="match status" value="1"/>
</dbReference>
<organism evidence="2 3">
    <name type="scientific">Parasponia andersonii</name>
    <name type="common">Sponia andersonii</name>
    <dbReference type="NCBI Taxonomy" id="3476"/>
    <lineage>
        <taxon>Eukaryota</taxon>
        <taxon>Viridiplantae</taxon>
        <taxon>Streptophyta</taxon>
        <taxon>Embryophyta</taxon>
        <taxon>Tracheophyta</taxon>
        <taxon>Spermatophyta</taxon>
        <taxon>Magnoliopsida</taxon>
        <taxon>eudicotyledons</taxon>
        <taxon>Gunneridae</taxon>
        <taxon>Pentapetalae</taxon>
        <taxon>rosids</taxon>
        <taxon>fabids</taxon>
        <taxon>Rosales</taxon>
        <taxon>Cannabaceae</taxon>
        <taxon>Parasponia</taxon>
    </lineage>
</organism>